<keyword evidence="5" id="KW-1185">Reference proteome</keyword>
<organism evidence="4 5">
    <name type="scientific">Panaeolus cyanescens</name>
    <dbReference type="NCBI Taxonomy" id="181874"/>
    <lineage>
        <taxon>Eukaryota</taxon>
        <taxon>Fungi</taxon>
        <taxon>Dikarya</taxon>
        <taxon>Basidiomycota</taxon>
        <taxon>Agaricomycotina</taxon>
        <taxon>Agaricomycetes</taxon>
        <taxon>Agaricomycetidae</taxon>
        <taxon>Agaricales</taxon>
        <taxon>Agaricineae</taxon>
        <taxon>Galeropsidaceae</taxon>
        <taxon>Panaeolus</taxon>
    </lineage>
</organism>
<dbReference type="InterPro" id="IPR022237">
    <property type="entry name" value="PsiD-like"/>
</dbReference>
<dbReference type="InParanoid" id="A0A409YHB4"/>
<keyword evidence="2" id="KW-0456">Lyase</keyword>
<reference evidence="4 5" key="1">
    <citation type="journal article" date="2018" name="Evol. Lett.">
        <title>Horizontal gene cluster transfer increased hallucinogenic mushroom diversity.</title>
        <authorList>
            <person name="Reynolds H.T."/>
            <person name="Vijayakumar V."/>
            <person name="Gluck-Thaler E."/>
            <person name="Korotkin H.B."/>
            <person name="Matheny P.B."/>
            <person name="Slot J.C."/>
        </authorList>
    </citation>
    <scope>NUCLEOTIDE SEQUENCE [LARGE SCALE GENOMIC DNA]</scope>
    <source>
        <strain evidence="4 5">2629</strain>
    </source>
</reference>
<dbReference type="Pfam" id="PF12588">
    <property type="entry name" value="PSDC"/>
    <property type="match status" value="1"/>
</dbReference>
<dbReference type="GO" id="GO:0005739">
    <property type="term" value="C:mitochondrion"/>
    <property type="evidence" value="ECO:0007669"/>
    <property type="project" value="TreeGrafter"/>
</dbReference>
<gene>
    <name evidence="4" type="ORF">CVT24_011699</name>
</gene>
<keyword evidence="1" id="KW-0210">Decarboxylase</keyword>
<dbReference type="PANTHER" id="PTHR10067">
    <property type="entry name" value="PHOSPHATIDYLSERINE DECARBOXYLASE"/>
    <property type="match status" value="1"/>
</dbReference>
<evidence type="ECO:0000313" key="5">
    <source>
        <dbReference type="Proteomes" id="UP000284842"/>
    </source>
</evidence>
<evidence type="ECO:0000259" key="3">
    <source>
        <dbReference type="Pfam" id="PF12588"/>
    </source>
</evidence>
<proteinExistence type="predicted"/>
<evidence type="ECO:0000256" key="2">
    <source>
        <dbReference type="ARBA" id="ARBA00023239"/>
    </source>
</evidence>
<dbReference type="Pfam" id="PF02666">
    <property type="entry name" value="PS_Dcarbxylase"/>
    <property type="match status" value="1"/>
</dbReference>
<feature type="domain" description="L-tryptophan decarboxylase PsiD-like" evidence="3">
    <location>
        <begin position="57"/>
        <end position="194"/>
    </location>
</feature>
<evidence type="ECO:0000313" key="4">
    <source>
        <dbReference type="EMBL" id="PPR02355.1"/>
    </source>
</evidence>
<protein>
    <recommendedName>
        <fullName evidence="3">L-tryptophan decarboxylase PsiD-like domain-containing protein</fullName>
    </recommendedName>
</protein>
<sequence length="455" mass="50451">MSIARNKVHRSYRKDEGAKELTRYRGWLPESPAVHRQFVRKHHEHGKEAMRAGSPHNPAVERFGNAIKADSVMLDLFHQAILQSSRVPDSPAIESLDHFLHQLDMVVSSAPCFHVATDDDGNTIGEVVGVPIFLLFDLMSNTQAGYDLLRMQSFNAAMKDLLNSWGSYLAKPASASVLNNGPEGWFGPAAMKSLESNRGRFDYIYVEPDPGAPHKGYRSWDDFFTRALKEGARPLLGADDPTIIHNACESAVFQLQRNVQLHDRFWLKAQPYSLYDIMNRDENDALKFVGGTVYQAFLSPQDYHRWHSPVSGTIKKALIVPGTYYAALPDNGAPPDDPDLKPGDPHGALMRSQGWLTLSSARALIFIEADNPAIGLMCFVGVGMTEVSTCDITVQPGDHVSSGEQLGMFHFGGSSHALIFGPQAKLTFADVVQKDRHLHINIPLARVQKEPRSQD</sequence>
<accession>A0A409YHB4</accession>
<dbReference type="GO" id="GO:0006646">
    <property type="term" value="P:phosphatidylethanolamine biosynthetic process"/>
    <property type="evidence" value="ECO:0007669"/>
    <property type="project" value="TreeGrafter"/>
</dbReference>
<dbReference type="InterPro" id="IPR003817">
    <property type="entry name" value="PS_Dcarbxylase"/>
</dbReference>
<dbReference type="PANTHER" id="PTHR10067:SF9">
    <property type="entry name" value="PHOSPHATIDYLSERINE DECARBOXYLASE FAMILY PROTEIN (AFU_ORTHOLOGUE AFUA_7G01730)"/>
    <property type="match status" value="1"/>
</dbReference>
<dbReference type="STRING" id="181874.A0A409YHB4"/>
<dbReference type="OrthoDB" id="5973539at2759"/>
<comment type="caution">
    <text evidence="4">The sequence shown here is derived from an EMBL/GenBank/DDBJ whole genome shotgun (WGS) entry which is preliminary data.</text>
</comment>
<dbReference type="AlphaFoldDB" id="A0A409YHB4"/>
<name>A0A409YHB4_9AGAR</name>
<evidence type="ECO:0000256" key="1">
    <source>
        <dbReference type="ARBA" id="ARBA00022793"/>
    </source>
</evidence>
<dbReference type="GO" id="GO:0004609">
    <property type="term" value="F:phosphatidylserine decarboxylase activity"/>
    <property type="evidence" value="ECO:0007669"/>
    <property type="project" value="InterPro"/>
</dbReference>
<dbReference type="Proteomes" id="UP000284842">
    <property type="component" value="Unassembled WGS sequence"/>
</dbReference>
<dbReference type="EMBL" id="NHTK01001173">
    <property type="protein sequence ID" value="PPR02355.1"/>
    <property type="molecule type" value="Genomic_DNA"/>
</dbReference>